<sequence>MYTTVNHADIIDDIITEILEIYTCRVEIYKDGHLFTQYGYNTKHNVNYHINVKYYNDNPSNGDKANSLMVEFKFTNRVPKGLKNHYKLSIPEITSLTEERHFQLMFVTDDMYLDYEVINKLRTHIV</sequence>
<evidence type="ECO:0000313" key="1">
    <source>
        <dbReference type="EMBL" id="QOI71390.1"/>
    </source>
</evidence>
<gene>
    <name evidence="1" type="ORF">pEaSNUABM12_00468</name>
</gene>
<accession>A0A7L8ZMB6</accession>
<protein>
    <submittedName>
        <fullName evidence="1">Uncharacterized protein</fullName>
    </submittedName>
</protein>
<organism evidence="1 2">
    <name type="scientific">Erwinia phage pEa_SNUABM_12</name>
    <dbReference type="NCBI Taxonomy" id="2768773"/>
    <lineage>
        <taxon>Viruses</taxon>
        <taxon>Duplodnaviria</taxon>
        <taxon>Heunggongvirae</taxon>
        <taxon>Uroviricota</taxon>
        <taxon>Caudoviricetes</taxon>
        <taxon>Eneladusvirus</taxon>
        <taxon>Eneladusvirus BF</taxon>
    </lineage>
</organism>
<proteinExistence type="predicted"/>
<reference evidence="1 2" key="1">
    <citation type="submission" date="2020-08" db="EMBL/GenBank/DDBJ databases">
        <title>Complete genome sequence of Erwinia phage pEa_SNUABM_12.</title>
        <authorList>
            <person name="Kim S.G."/>
            <person name="Lee S.B."/>
            <person name="Park S.C."/>
        </authorList>
    </citation>
    <scope>NUCLEOTIDE SEQUENCE [LARGE SCALE GENOMIC DNA]</scope>
</reference>
<dbReference type="EMBL" id="MT939486">
    <property type="protein sequence ID" value="QOI71390.1"/>
    <property type="molecule type" value="Genomic_DNA"/>
</dbReference>
<dbReference type="Proteomes" id="UP000594095">
    <property type="component" value="Genome"/>
</dbReference>
<evidence type="ECO:0000313" key="2">
    <source>
        <dbReference type="Proteomes" id="UP000594095"/>
    </source>
</evidence>
<name>A0A7L8ZMB6_9CAUD</name>